<dbReference type="InterPro" id="IPR010383">
    <property type="entry name" value="Glyco_hydrolase_94_b-supersand"/>
</dbReference>
<keyword evidence="2" id="KW-0808">Transferase</keyword>
<dbReference type="PANTHER" id="PTHR37469">
    <property type="entry name" value="CELLOBIONIC ACID PHOSPHORYLASE-RELATED"/>
    <property type="match status" value="1"/>
</dbReference>
<dbReference type="GO" id="GO:0030246">
    <property type="term" value="F:carbohydrate binding"/>
    <property type="evidence" value="ECO:0007669"/>
    <property type="project" value="InterPro"/>
</dbReference>
<evidence type="ECO:0000256" key="4">
    <source>
        <dbReference type="SAM" id="Phobius"/>
    </source>
</evidence>
<dbReference type="RefSeq" id="WP_250859403.1">
    <property type="nucleotide sequence ID" value="NZ_JAGSOJ010000002.1"/>
</dbReference>
<keyword evidence="4" id="KW-1133">Transmembrane helix</keyword>
<dbReference type="InterPro" id="IPR011013">
    <property type="entry name" value="Gal_mutarotase_sf_dom"/>
</dbReference>
<evidence type="ECO:0008006" key="10">
    <source>
        <dbReference type="Google" id="ProtNLM"/>
    </source>
</evidence>
<feature type="domain" description="Glycosyl hydrolase 94 supersandwich" evidence="5">
    <location>
        <begin position="1550"/>
        <end position="1819"/>
    </location>
</feature>
<feature type="coiled-coil region" evidence="3">
    <location>
        <begin position="1243"/>
        <end position="1270"/>
    </location>
</feature>
<dbReference type="Pfam" id="PF17167">
    <property type="entry name" value="Glyco_hydro_94"/>
    <property type="match status" value="1"/>
</dbReference>
<comment type="caution">
    <text evidence="8">The sequence shown here is derived from an EMBL/GenBank/DDBJ whole genome shotgun (WGS) entry which is preliminary data.</text>
</comment>
<feature type="transmembrane region" description="Helical" evidence="4">
    <location>
        <begin position="834"/>
        <end position="857"/>
    </location>
</feature>
<organism evidence="8 9">
    <name type="scientific">Oceanirhabdus seepicola</name>
    <dbReference type="NCBI Taxonomy" id="2828781"/>
    <lineage>
        <taxon>Bacteria</taxon>
        <taxon>Bacillati</taxon>
        <taxon>Bacillota</taxon>
        <taxon>Clostridia</taxon>
        <taxon>Eubacteriales</taxon>
        <taxon>Clostridiaceae</taxon>
        <taxon>Oceanirhabdus</taxon>
    </lineage>
</organism>
<protein>
    <recommendedName>
        <fullName evidence="10">Cyclic beta 1-2 glucan synthetase</fullName>
    </recommendedName>
</protein>
<dbReference type="InterPro" id="IPR019282">
    <property type="entry name" value="Glycoamylase-like_cons_dom"/>
</dbReference>
<feature type="transmembrane region" description="Helical" evidence="4">
    <location>
        <begin position="810"/>
        <end position="828"/>
    </location>
</feature>
<evidence type="ECO:0000256" key="2">
    <source>
        <dbReference type="ARBA" id="ARBA00022679"/>
    </source>
</evidence>
<dbReference type="Gene3D" id="2.60.420.10">
    <property type="entry name" value="Maltose phosphorylase, domain 3"/>
    <property type="match status" value="1"/>
</dbReference>
<reference evidence="8" key="1">
    <citation type="journal article" date="2021" name="mSystems">
        <title>Bacteria and Archaea Synergistically Convert Glycine Betaine to Biogenic Methane in the Formosa Cold Seep of the South China Sea.</title>
        <authorList>
            <person name="Li L."/>
            <person name="Zhang W."/>
            <person name="Zhang S."/>
            <person name="Song L."/>
            <person name="Sun Q."/>
            <person name="Zhang H."/>
            <person name="Xiang H."/>
            <person name="Dong X."/>
        </authorList>
    </citation>
    <scope>NUCLEOTIDE SEQUENCE</scope>
    <source>
        <strain evidence="8">ZWT</strain>
    </source>
</reference>
<keyword evidence="4" id="KW-0472">Membrane</keyword>
<dbReference type="SUPFAM" id="SSF74650">
    <property type="entry name" value="Galactose mutarotase-like"/>
    <property type="match status" value="2"/>
</dbReference>
<dbReference type="Proteomes" id="UP001056429">
    <property type="component" value="Unassembled WGS sequence"/>
</dbReference>
<dbReference type="EMBL" id="JAGSOJ010000002">
    <property type="protein sequence ID" value="MCM1990366.1"/>
    <property type="molecule type" value="Genomic_DNA"/>
</dbReference>
<dbReference type="InterPro" id="IPR008928">
    <property type="entry name" value="6-hairpin_glycosidase_sf"/>
</dbReference>
<feature type="transmembrane region" description="Helical" evidence="4">
    <location>
        <begin position="878"/>
        <end position="901"/>
    </location>
</feature>
<keyword evidence="1" id="KW-0328">Glycosyltransferase</keyword>
<feature type="domain" description="Glycosyl hydrolase 94 catalytic" evidence="7">
    <location>
        <begin position="2326"/>
        <end position="2750"/>
    </location>
</feature>
<dbReference type="SMART" id="SM01068">
    <property type="entry name" value="CBM_X"/>
    <property type="match status" value="2"/>
</dbReference>
<accession>A0A9J6P2F2</accession>
<feature type="transmembrane region" description="Helical" evidence="4">
    <location>
        <begin position="934"/>
        <end position="951"/>
    </location>
</feature>
<keyword evidence="4" id="KW-0812">Transmembrane</keyword>
<gene>
    <name evidence="8" type="ORF">KDK92_11525</name>
</gene>
<evidence type="ECO:0000259" key="6">
    <source>
        <dbReference type="Pfam" id="PF10091"/>
    </source>
</evidence>
<dbReference type="GO" id="GO:0016757">
    <property type="term" value="F:glycosyltransferase activity"/>
    <property type="evidence" value="ECO:0007669"/>
    <property type="project" value="UniProtKB-KW"/>
</dbReference>
<feature type="domain" description="Glycosyl hydrolase 94 supersandwich" evidence="5">
    <location>
        <begin position="2044"/>
        <end position="2308"/>
    </location>
</feature>
<evidence type="ECO:0000259" key="5">
    <source>
        <dbReference type="Pfam" id="PF06165"/>
    </source>
</evidence>
<feature type="transmembrane region" description="Helical" evidence="4">
    <location>
        <begin position="958"/>
        <end position="976"/>
    </location>
</feature>
<evidence type="ECO:0000259" key="7">
    <source>
        <dbReference type="Pfam" id="PF17167"/>
    </source>
</evidence>
<dbReference type="InterPro" id="IPR052047">
    <property type="entry name" value="GH94_Enzymes"/>
</dbReference>
<dbReference type="InterPro" id="IPR012341">
    <property type="entry name" value="6hp_glycosidase-like_sf"/>
</dbReference>
<dbReference type="Pfam" id="PF06165">
    <property type="entry name" value="GH94_b-supersand"/>
    <property type="match status" value="2"/>
</dbReference>
<dbReference type="Gene3D" id="1.50.10.10">
    <property type="match status" value="1"/>
</dbReference>
<feature type="transmembrane region" description="Helical" evidence="4">
    <location>
        <begin position="443"/>
        <end position="469"/>
    </location>
</feature>
<dbReference type="Gene3D" id="2.70.98.40">
    <property type="entry name" value="Glycoside hydrolase, family 65, N-terminal domain"/>
    <property type="match status" value="2"/>
</dbReference>
<reference evidence="8" key="2">
    <citation type="submission" date="2021-04" db="EMBL/GenBank/DDBJ databases">
        <authorList>
            <person name="Dong X."/>
        </authorList>
    </citation>
    <scope>NUCLEOTIDE SEQUENCE</scope>
    <source>
        <strain evidence="8">ZWT</strain>
    </source>
</reference>
<name>A0A9J6P2F2_9CLOT</name>
<dbReference type="Gene3D" id="1.50.10.140">
    <property type="match status" value="2"/>
</dbReference>
<dbReference type="InterPro" id="IPR033432">
    <property type="entry name" value="GH94_catalytic"/>
</dbReference>
<sequence length="2825" mass="329866">MVWLFFTLTGICILFLFSFIHIRNNNKDEFDILYKKIDEFEECYKSFKEDNISYRYVNLNKKDEKRIINQVKVSYEYIQKSYNRLVSYKLENINNCERWIVDNISIIEKEYKILTRTLSNNGIQSLPTYIKTSNKELKRYPRILLLTMKYIKDIQDVLCKEDIIKAFKECEKGGRLSYREINFLKSCISFSLIQCISVVSGQIALLTEEEEISCELIEKLKENLIDENEFVEIFNDNYKRNKLFFINKTLEYLHEYSENNIPMYNIYNNIVKTNNIDEEDISNKTKSFLIDNECKISRYIKSLNLIEKIQWENCITQISYVERMLLRDPSKVYSSMDLESKKLYRSKIEKMSKKFGISEFEIVDSILNKCEKAVEEINKHVGYYIVDYGQKFLLKNYGSFFKPSFINKKSRVKIYVSTNVILTLFFIGILLRGVYLIDNEKSLIKYIIPALLLIPSFSQLSLTLINWVISIRKNPEIIPKIDFYNGINEDNKTCVVIPCMFTNENDIKELTDKLEIYFLGNKDDNIYFALLGDYVDNDVFKKENDEKLRDYSLKCIETLNEKYNEHSKFNVFIRKRIFNHRDKYWMGWERKRGKLVEFNRLLRGDKNTTYEVLGGDIQKLQECKHIITLDEDTFLPIGVCKKLVGAMEHILNKPIYDEKKKKVIRGYTIIQPRISINYVSHNKSLFSRIFSGDSGFDIYTRAVSDIYQDLFREGIFTGKGIYNIDMFNKVLNQEIPEYTVLSHDLIEGAFVKCGLGTDIEFIDSYPTSYYSFCKRLHRWVRGDWQLIDFLKRTNLKALNKIQIIDNMRRSLISPSIIAIIIFSLLNILPNDKGVWLAAALISYIVPVLINISEVVFLKAKTYGLLYDYKNYKNTIERILVIIAFIPYNSYLMGDAIVRTLYRMFFSKRNLLQWTPASTIEKNADNSFLFYVKEMKVAPIFSVVVMLVSYAYHVDLMMYYLFPCGLWFFSPYIAYSISRECDNENVEKMFKSDRKYLRRIARKTWGYFEDCVNEETNFLGIDNIQIHPNVPLAERTSPTNIGMAITSNICAYDLGYISLIDAVERIGKTLNSVNKLEKFNGHLFNWYDVKTLKPLEPKFISTVDSGNLISYLYLAKSFLEVSRNSFLLNKERIYGLRDTLELLSLEYGDRLGDKELLFNAYENIKLMGNDMNYSNCEKITRYISGLLEELKLLDSEGFWLKKTESLLKSFEKENKYLNYDLLKELKVGNITYNELFKMKDDVKFENIKKNIDDLNRKINKVIEQIDVVINNTNFETLYNKELGLFSIGYDINNNKLSENSYDLIASEARITSFMAIVKGDVPLEHWFKLGRNLFMVKNKRVFASWSGTTFEYFMPSLLLKDFKGSAFEEMSIGVLKAQKSFGEEYSIPFGVSESGYFGFDVNDNYQYKAFGVPTLAMKNILNPDLVIAPYSTFLLMMMNKKECIDNVKKLRDLGMEGKYGLYEAIDFTRSRMKRDKEYEIIKSFMIHHQGMILMALNNILNDNRLRELFHAIPNVKCMERLLMENIPNSIIFDSKKINKISHFKEEKKRYVRKFKDINLLIPEIHIMSNEKYSNLISYNGKGVSKRNNICLNYYNKDYVCEEGGILFFINLDKEKFWCLSDVNKCDNGYGEVVFKHNDASFISSSGEVYVNYSCTVEKNEALEYRIIEIMNNGKDTKNIELYSYCEVILSELQAHSAHPAFGKLFMSTEYLEEEEILICKKRKRSKSDNTVLGFTYIIGEGEKYFQSNKRKIVGRGLNVEYSPEIILKGEYDNSSGDVLEPVFSHKIKLTLKAGERKKIYFCYGIAGSIDEIKGIHSKNNNPIKIDENIKGFDEKSFNNLEIMDISSGSYQLIMNICSKLIFGKRNTCELNEDDLLGTQQDLWKYGISGDYPIIQFEINKCSGLTHIKQLIKVYQYLKMLDFKFDILILCKELQGYNQPIKDAVYNEIESANIGEVINTNGGIYIKNFYELEKEDINIFKYVSVLQFNDIEGPLFIQIPFEKKEVCAEERNLEDINNQHERKFSKNLERLKFFNGYGGFNVGDKSYDIILNGKKNTPSPWCNVISNDNMGFITSERGTMYTWFKNSREFKITPWNNNEITDLGEEYLYIRDNNNGKIFAITKAPFDDEGERKIRHGLGYSKYEYVYKGTHFAMTVFMNSEKNIKHIHVRIKNSEISENNFTLMYYAGLVLGVNEGGNRRYIRTKINVEHEYIYADNPYNSSFKNSKVFLKILDVENVKFTGDRYEVIKGGNVLNPKGIMHNNIYEVQGINNSSCLYAESSMNLKKGEDKNVHIILGAGESISEIEELIKICNEHDSASYEYLRTQRYWKGIVNRLQVDTPDPSFDIMMNSWLIYQIYSCRYKARSAFYQSGGAFGFRDQLQDLIPIISFNKKEVRKYILEASKKMFKEGDVLHWWHQYIGSGIRTRFSDDLLWLPYVVIEYVNKSGDYSILDEETTYLEGELLKENECEKYGIYEDGKEKDTLFHKCIKIIRRGCRFGDNNLPLMGCGDWNDGMNNIGYKDKGESVWLGEFLYDIILKFIELCKFKGEDDLIKELKKNSFEIESAINTKAWDGEWYRRAYFDDGSPLGSSENEDCKIDMISQAWSVISTVGEKEKTKKAMESAEKYLVDYENGLIKLLDPPFRDCKEEPGYIKGYISGVRENGGQYTHGVIWGIIAYIMMNQEEKGYKLMSMINPVNKTKHLDDCEKYKKEPYVTCADVYSNESNIGLGGWSWYTGSASWYYSLGIEYLLGFKVVQGQKITINPKVPDSWNEFKIKYRNEEAVYNISVKKGNSYKIIINGEHYNEDYIPLYKVGSYDVVVIFKRNG</sequence>
<dbReference type="InterPro" id="IPR037018">
    <property type="entry name" value="GH65_N"/>
</dbReference>
<keyword evidence="9" id="KW-1185">Reference proteome</keyword>
<evidence type="ECO:0000256" key="1">
    <source>
        <dbReference type="ARBA" id="ARBA00022676"/>
    </source>
</evidence>
<feature type="transmembrane region" description="Helical" evidence="4">
    <location>
        <begin position="414"/>
        <end position="437"/>
    </location>
</feature>
<dbReference type="PANTHER" id="PTHR37469:SF2">
    <property type="entry name" value="CELLOBIONIC ACID PHOSPHORYLASE"/>
    <property type="match status" value="1"/>
</dbReference>
<feature type="transmembrane region" description="Helical" evidence="4">
    <location>
        <begin position="6"/>
        <end position="22"/>
    </location>
</feature>
<dbReference type="SUPFAM" id="SSF48208">
    <property type="entry name" value="Six-hairpin glycosidases"/>
    <property type="match status" value="1"/>
</dbReference>
<keyword evidence="3" id="KW-0175">Coiled coil</keyword>
<dbReference type="GO" id="GO:0005975">
    <property type="term" value="P:carbohydrate metabolic process"/>
    <property type="evidence" value="ECO:0007669"/>
    <property type="project" value="InterPro"/>
</dbReference>
<evidence type="ECO:0000313" key="8">
    <source>
        <dbReference type="EMBL" id="MCM1990366.1"/>
    </source>
</evidence>
<evidence type="ECO:0000313" key="9">
    <source>
        <dbReference type="Proteomes" id="UP001056429"/>
    </source>
</evidence>
<evidence type="ECO:0000256" key="3">
    <source>
        <dbReference type="SAM" id="Coils"/>
    </source>
</evidence>
<feature type="domain" description="Glycoamylase-like" evidence="6">
    <location>
        <begin position="1302"/>
        <end position="1511"/>
    </location>
</feature>
<dbReference type="Pfam" id="PF10091">
    <property type="entry name" value="Glycoamylase"/>
    <property type="match status" value="1"/>
</dbReference>
<proteinExistence type="predicted"/>